<feature type="transmembrane region" description="Helical" evidence="1">
    <location>
        <begin position="110"/>
        <end position="128"/>
    </location>
</feature>
<feature type="transmembrane region" description="Helical" evidence="1">
    <location>
        <begin position="87"/>
        <end position="104"/>
    </location>
</feature>
<keyword evidence="1" id="KW-0812">Transmembrane</keyword>
<dbReference type="EMBL" id="HBUF01115820">
    <property type="protein sequence ID" value="CAG6641138.1"/>
    <property type="molecule type" value="Transcribed_RNA"/>
</dbReference>
<keyword evidence="1" id="KW-0472">Membrane</keyword>
<accession>A0A8D8QZ00</accession>
<name>A0A8D8QZ00_9HEMI</name>
<sequence length="131" mass="15425">MLGYNVSYKCGCVLSRVGNRRPTCCPPFPTSVWNLSPLALESPVKFIHDERWQFLTTSLFLFQHDSLCFVVILSSIVISLKRDTFQCFCFCFLYFFSFLFILVLHNYYSFFIFILCLLLLLFPSLFYLNMS</sequence>
<protein>
    <submittedName>
        <fullName evidence="2">Uncharacterized protein</fullName>
    </submittedName>
</protein>
<evidence type="ECO:0000313" key="2">
    <source>
        <dbReference type="EMBL" id="CAG6641138.1"/>
    </source>
</evidence>
<keyword evidence="1" id="KW-1133">Transmembrane helix</keyword>
<proteinExistence type="predicted"/>
<evidence type="ECO:0000256" key="1">
    <source>
        <dbReference type="SAM" id="Phobius"/>
    </source>
</evidence>
<feature type="transmembrane region" description="Helical" evidence="1">
    <location>
        <begin position="60"/>
        <end position="80"/>
    </location>
</feature>
<dbReference type="AlphaFoldDB" id="A0A8D8QZ00"/>
<reference evidence="2" key="1">
    <citation type="submission" date="2021-05" db="EMBL/GenBank/DDBJ databases">
        <authorList>
            <person name="Alioto T."/>
            <person name="Alioto T."/>
            <person name="Gomez Garrido J."/>
        </authorList>
    </citation>
    <scope>NUCLEOTIDE SEQUENCE</scope>
</reference>
<organism evidence="2">
    <name type="scientific">Cacopsylla melanoneura</name>
    <dbReference type="NCBI Taxonomy" id="428564"/>
    <lineage>
        <taxon>Eukaryota</taxon>
        <taxon>Metazoa</taxon>
        <taxon>Ecdysozoa</taxon>
        <taxon>Arthropoda</taxon>
        <taxon>Hexapoda</taxon>
        <taxon>Insecta</taxon>
        <taxon>Pterygota</taxon>
        <taxon>Neoptera</taxon>
        <taxon>Paraneoptera</taxon>
        <taxon>Hemiptera</taxon>
        <taxon>Sternorrhyncha</taxon>
        <taxon>Psylloidea</taxon>
        <taxon>Psyllidae</taxon>
        <taxon>Psyllinae</taxon>
        <taxon>Cacopsylla</taxon>
    </lineage>
</organism>